<dbReference type="OrthoDB" id="9783686at2"/>
<dbReference type="Pfam" id="PF03562">
    <property type="entry name" value="MltA"/>
    <property type="match status" value="1"/>
</dbReference>
<dbReference type="GO" id="GO:0019867">
    <property type="term" value="C:outer membrane"/>
    <property type="evidence" value="ECO:0007669"/>
    <property type="project" value="InterPro"/>
</dbReference>
<dbReference type="PIRSF" id="PIRSF019422">
    <property type="entry name" value="MltA"/>
    <property type="match status" value="1"/>
</dbReference>
<dbReference type="InterPro" id="IPR010611">
    <property type="entry name" value="3D_dom"/>
</dbReference>
<dbReference type="PROSITE" id="PS51257">
    <property type="entry name" value="PROKAR_LIPOPROTEIN"/>
    <property type="match status" value="1"/>
</dbReference>
<dbReference type="EMBL" id="CP017834">
    <property type="protein sequence ID" value="APJ02677.1"/>
    <property type="molecule type" value="Genomic_DNA"/>
</dbReference>
<organism evidence="7 8">
    <name type="scientific">Silvanigrella aquatica</name>
    <dbReference type="NCBI Taxonomy" id="1915309"/>
    <lineage>
        <taxon>Bacteria</taxon>
        <taxon>Pseudomonadati</taxon>
        <taxon>Bdellovibrionota</taxon>
        <taxon>Oligoflexia</taxon>
        <taxon>Silvanigrellales</taxon>
        <taxon>Silvanigrellaceae</taxon>
        <taxon>Silvanigrella</taxon>
    </lineage>
</organism>
<protein>
    <recommendedName>
        <fullName evidence="2">peptidoglycan lytic exotransglycosylase</fullName>
        <ecNumber evidence="2">4.2.2.n1</ecNumber>
    </recommendedName>
    <alternativeName>
        <fullName evidence="5">Murein hydrolase A</fullName>
    </alternativeName>
</protein>
<keyword evidence="3" id="KW-0456">Lyase</keyword>
<keyword evidence="4" id="KW-0961">Cell wall biogenesis/degradation</keyword>
<dbReference type="GO" id="GO:0008933">
    <property type="term" value="F:peptidoglycan lytic transglycosylase activity"/>
    <property type="evidence" value="ECO:0007669"/>
    <property type="project" value="TreeGrafter"/>
</dbReference>
<comment type="catalytic activity">
    <reaction evidence="1">
        <text>Exolytic cleavage of the (1-&gt;4)-beta-glycosidic linkage between N-acetylmuramic acid (MurNAc) and N-acetylglucosamine (GlcNAc) residues in peptidoglycan, from either the reducing or the non-reducing ends of the peptidoglycan chains, with concomitant formation of a 1,6-anhydrobond in the MurNAc residue.</text>
        <dbReference type="EC" id="4.2.2.n1"/>
    </reaction>
</comment>
<dbReference type="CDD" id="cd14485">
    <property type="entry name" value="mltA_like_LT_A"/>
    <property type="match status" value="1"/>
</dbReference>
<reference evidence="7 8" key="1">
    <citation type="submission" date="2016-10" db="EMBL/GenBank/DDBJ databases">
        <title>Silvanigrella aquatica sp. nov., isolated from a freshwater lake located in the Black Forest, Germany, description of Silvanigrellaceae fam. nov., Silvanigrellales ord. nov., reclassification of the order Bdellovibrionales in the class Oligoflexia, reclassification of the families Bacteriovoracaceae and Halobacteriovoraceae in the new order Bacteriovoracales ord. nov., and reclassification of the family Pseudobacteriovoracaceae in the order Oligoflexiales.</title>
        <authorList>
            <person name="Hahn M.W."/>
            <person name="Schmidt J."/>
            <person name="Koll U."/>
            <person name="Rohde M."/>
            <person name="Verbag S."/>
            <person name="Pitt A."/>
            <person name="Nakai R."/>
            <person name="Naganuma T."/>
            <person name="Lang E."/>
        </authorList>
    </citation>
    <scope>NUCLEOTIDE SEQUENCE [LARGE SCALE GENOMIC DNA]</scope>
    <source>
        <strain evidence="7 8">MWH-Nonnen-W8red</strain>
    </source>
</reference>
<accession>A0A1L4CXK5</accession>
<evidence type="ECO:0000256" key="3">
    <source>
        <dbReference type="ARBA" id="ARBA00023239"/>
    </source>
</evidence>
<dbReference type="SMART" id="SM00925">
    <property type="entry name" value="MltA"/>
    <property type="match status" value="1"/>
</dbReference>
<dbReference type="GO" id="GO:0071555">
    <property type="term" value="P:cell wall organization"/>
    <property type="evidence" value="ECO:0007669"/>
    <property type="project" value="UniProtKB-KW"/>
</dbReference>
<dbReference type="PANTHER" id="PTHR30124">
    <property type="entry name" value="MEMBRANE-BOUND LYTIC MUREIN TRANSGLYCOSYLASE A"/>
    <property type="match status" value="1"/>
</dbReference>
<sequence>MNKISWLYIIIMTPVFMVSCNTSEKIKTSQNYLFEKASWQEVSINEKMEKKEFFKKALQLNLNWLNRKKENSIFKLKDISFTTKDYICSSSLLINELDQSSNIKFAIKKYFDLYKIKIDNDKKVLYTGYYIPYAEASTVKTSQYNIPVYKTPHDIVTVNLEDFNPDLKGKFIRGRVDKNKLVPYWSREDIADKKKLSNKELEIAWVKNKSDLFFIEIQGSGLLIYPDGNKKFIHYSGQNGREYKAIGSLLLKEGSLTKENVSMQAIRDWLEKNPQEEQRVLNFNKSFVFFNLEDDGPYGNINVKLTAERSIAADQRVLPAGTLTLLNFEMPDVSKINRDSVIKNEIQNTPFSQFSFVQDTGGAIKGPGRIDVFWGEGTRAGDIAGITKQEGNLYILAPKFSCAYLNLQNNIVIK</sequence>
<dbReference type="AlphaFoldDB" id="A0A1L4CXK5"/>
<dbReference type="GO" id="GO:0004553">
    <property type="term" value="F:hydrolase activity, hydrolyzing O-glycosyl compounds"/>
    <property type="evidence" value="ECO:0007669"/>
    <property type="project" value="InterPro"/>
</dbReference>
<dbReference type="InterPro" id="IPR005300">
    <property type="entry name" value="MltA_B"/>
</dbReference>
<evidence type="ECO:0000256" key="2">
    <source>
        <dbReference type="ARBA" id="ARBA00012587"/>
    </source>
</evidence>
<feature type="domain" description="Lytic transglycosylase MltA" evidence="6">
    <location>
        <begin position="133"/>
        <end position="291"/>
    </location>
</feature>
<evidence type="ECO:0000313" key="8">
    <source>
        <dbReference type="Proteomes" id="UP000184731"/>
    </source>
</evidence>
<evidence type="ECO:0000313" key="7">
    <source>
        <dbReference type="EMBL" id="APJ02677.1"/>
    </source>
</evidence>
<dbReference type="InterPro" id="IPR026044">
    <property type="entry name" value="MltA"/>
</dbReference>
<name>A0A1L4CXK5_9BACT</name>
<keyword evidence="8" id="KW-1185">Reference proteome</keyword>
<dbReference type="GO" id="GO:0009254">
    <property type="term" value="P:peptidoglycan turnover"/>
    <property type="evidence" value="ECO:0007669"/>
    <property type="project" value="InterPro"/>
</dbReference>
<proteinExistence type="predicted"/>
<dbReference type="Pfam" id="PF06725">
    <property type="entry name" value="3D"/>
    <property type="match status" value="1"/>
</dbReference>
<dbReference type="SUPFAM" id="SSF50685">
    <property type="entry name" value="Barwin-like endoglucanases"/>
    <property type="match status" value="1"/>
</dbReference>
<dbReference type="KEGG" id="saqi:AXG55_01520"/>
<dbReference type="InterPro" id="IPR036908">
    <property type="entry name" value="RlpA-like_sf"/>
</dbReference>
<evidence type="ECO:0000256" key="4">
    <source>
        <dbReference type="ARBA" id="ARBA00023316"/>
    </source>
</evidence>
<dbReference type="STRING" id="1915309.AXG55_01520"/>
<dbReference type="PANTHER" id="PTHR30124:SF0">
    <property type="entry name" value="MEMBRANE-BOUND LYTIC MUREIN TRANSGLYCOSYLASE A"/>
    <property type="match status" value="1"/>
</dbReference>
<evidence type="ECO:0000256" key="1">
    <source>
        <dbReference type="ARBA" id="ARBA00001420"/>
    </source>
</evidence>
<dbReference type="GO" id="GO:0009253">
    <property type="term" value="P:peptidoglycan catabolic process"/>
    <property type="evidence" value="ECO:0007669"/>
    <property type="project" value="TreeGrafter"/>
</dbReference>
<dbReference type="Proteomes" id="UP000184731">
    <property type="component" value="Chromosome"/>
</dbReference>
<evidence type="ECO:0000259" key="6">
    <source>
        <dbReference type="SMART" id="SM00925"/>
    </source>
</evidence>
<dbReference type="CDD" id="cd14668">
    <property type="entry name" value="mlta_B"/>
    <property type="match status" value="1"/>
</dbReference>
<dbReference type="Gene3D" id="2.40.240.50">
    <property type="entry name" value="Barwin-like endoglucanases"/>
    <property type="match status" value="1"/>
</dbReference>
<dbReference type="EC" id="4.2.2.n1" evidence="2"/>
<dbReference type="Gene3D" id="2.40.40.10">
    <property type="entry name" value="RlpA-like domain"/>
    <property type="match status" value="1"/>
</dbReference>
<evidence type="ECO:0000256" key="5">
    <source>
        <dbReference type="ARBA" id="ARBA00030918"/>
    </source>
</evidence>
<dbReference type="RefSeq" id="WP_148696385.1">
    <property type="nucleotide sequence ID" value="NZ_CP017834.1"/>
</dbReference>
<gene>
    <name evidence="7" type="ORF">AXG55_01520</name>
</gene>